<evidence type="ECO:0000313" key="2">
    <source>
        <dbReference type="EMBL" id="UUI76866.1"/>
    </source>
</evidence>
<evidence type="ECO:0000313" key="3">
    <source>
        <dbReference type="Proteomes" id="UP001316189"/>
    </source>
</evidence>
<dbReference type="Pfam" id="PF00581">
    <property type="entry name" value="Rhodanese"/>
    <property type="match status" value="1"/>
</dbReference>
<dbReference type="SUPFAM" id="SSF52821">
    <property type="entry name" value="Rhodanese/Cell cycle control phosphatase"/>
    <property type="match status" value="1"/>
</dbReference>
<protein>
    <submittedName>
        <fullName evidence="2">Rhodanese-like domain-containing protein</fullName>
    </submittedName>
</protein>
<proteinExistence type="predicted"/>
<dbReference type="Proteomes" id="UP001316189">
    <property type="component" value="Chromosome"/>
</dbReference>
<dbReference type="PANTHER" id="PTHR47377:SF1">
    <property type="entry name" value="RHODANESE-LIKE DOMAIN-CONTAINING PROTEIN 4, CHLOROPLASTIC"/>
    <property type="match status" value="1"/>
</dbReference>
<feature type="domain" description="Rhodanese" evidence="1">
    <location>
        <begin position="21"/>
        <end position="129"/>
    </location>
</feature>
<dbReference type="InterPro" id="IPR001763">
    <property type="entry name" value="Rhodanese-like_dom"/>
</dbReference>
<dbReference type="EMBL" id="CP101988">
    <property type="protein sequence ID" value="UUI76866.1"/>
    <property type="molecule type" value="Genomic_DNA"/>
</dbReference>
<name>A0ABY5L5Q6_9CELL</name>
<dbReference type="SMART" id="SM00450">
    <property type="entry name" value="RHOD"/>
    <property type="match status" value="1"/>
</dbReference>
<dbReference type="Gene3D" id="3.40.250.10">
    <property type="entry name" value="Rhodanese-like domain"/>
    <property type="match status" value="1"/>
</dbReference>
<dbReference type="PANTHER" id="PTHR47377">
    <property type="entry name" value="RHODANESE-LIKE DOMAIN-CONTAINING PROTEIN 4, CHLOROPLASTIC"/>
    <property type="match status" value="1"/>
</dbReference>
<dbReference type="InterPro" id="IPR044240">
    <property type="entry name" value="STR4-like"/>
</dbReference>
<dbReference type="RefSeq" id="WP_227568494.1">
    <property type="nucleotide sequence ID" value="NZ_CP101988.1"/>
</dbReference>
<reference evidence="2 3" key="1">
    <citation type="submission" date="2022-07" db="EMBL/GenBank/DDBJ databases">
        <title>Novel species in genus cellulomonas.</title>
        <authorList>
            <person name="Ye L."/>
        </authorList>
    </citation>
    <scope>NUCLEOTIDE SEQUENCE [LARGE SCALE GENOMIC DNA]</scope>
    <source>
        <strain evidence="3">zg-Y338</strain>
    </source>
</reference>
<evidence type="ECO:0000259" key="1">
    <source>
        <dbReference type="PROSITE" id="PS50206"/>
    </source>
</evidence>
<gene>
    <name evidence="2" type="ORF">NP064_01280</name>
</gene>
<sequence length="142" mass="15230">MSAHEYAGDLTPREAWDLLAADEHAVLVDVRTDAEWRFVGVPDVSPLGQGVAFIEWSRYPSGQVNPDFLDELARTGLTPGDGRPVLFLCRSGARSIGAATAATAAGYGPAYNVLEGFEGGLDEHGHRGIEGWRAAGLPWRQP</sequence>
<dbReference type="PROSITE" id="PS50206">
    <property type="entry name" value="RHODANESE_3"/>
    <property type="match status" value="1"/>
</dbReference>
<dbReference type="InterPro" id="IPR036873">
    <property type="entry name" value="Rhodanese-like_dom_sf"/>
</dbReference>
<accession>A0ABY5L5Q6</accession>
<dbReference type="CDD" id="cd01522">
    <property type="entry name" value="RHOD_1"/>
    <property type="match status" value="1"/>
</dbReference>
<organism evidence="2 3">
    <name type="scientific">Cellulomonas chengniuliangii</name>
    <dbReference type="NCBI Taxonomy" id="2968084"/>
    <lineage>
        <taxon>Bacteria</taxon>
        <taxon>Bacillati</taxon>
        <taxon>Actinomycetota</taxon>
        <taxon>Actinomycetes</taxon>
        <taxon>Micrococcales</taxon>
        <taxon>Cellulomonadaceae</taxon>
        <taxon>Cellulomonas</taxon>
    </lineage>
</organism>
<keyword evidence="3" id="KW-1185">Reference proteome</keyword>